<protein>
    <submittedName>
        <fullName evidence="2">Uncharacterized protein</fullName>
    </submittedName>
</protein>
<keyword evidence="1" id="KW-0472">Membrane</keyword>
<dbReference type="EMBL" id="GGEC01008459">
    <property type="protein sequence ID" value="MBW88942.1"/>
    <property type="molecule type" value="Transcribed_RNA"/>
</dbReference>
<accession>A0A2P2J621</accession>
<reference evidence="2" key="1">
    <citation type="submission" date="2018-02" db="EMBL/GenBank/DDBJ databases">
        <title>Rhizophora mucronata_Transcriptome.</title>
        <authorList>
            <person name="Meera S.P."/>
            <person name="Sreeshan A."/>
            <person name="Augustine A."/>
        </authorList>
    </citation>
    <scope>NUCLEOTIDE SEQUENCE</scope>
    <source>
        <tissue evidence="2">Leaf</tissue>
    </source>
</reference>
<organism evidence="2">
    <name type="scientific">Rhizophora mucronata</name>
    <name type="common">Asiatic mangrove</name>
    <dbReference type="NCBI Taxonomy" id="61149"/>
    <lineage>
        <taxon>Eukaryota</taxon>
        <taxon>Viridiplantae</taxon>
        <taxon>Streptophyta</taxon>
        <taxon>Embryophyta</taxon>
        <taxon>Tracheophyta</taxon>
        <taxon>Spermatophyta</taxon>
        <taxon>Magnoliopsida</taxon>
        <taxon>eudicotyledons</taxon>
        <taxon>Gunneridae</taxon>
        <taxon>Pentapetalae</taxon>
        <taxon>rosids</taxon>
        <taxon>fabids</taxon>
        <taxon>Malpighiales</taxon>
        <taxon>Rhizophoraceae</taxon>
        <taxon>Rhizophora</taxon>
    </lineage>
</organism>
<keyword evidence="1" id="KW-0812">Transmembrane</keyword>
<keyword evidence="1" id="KW-1133">Transmembrane helix</keyword>
<feature type="transmembrane region" description="Helical" evidence="1">
    <location>
        <begin position="13"/>
        <end position="33"/>
    </location>
</feature>
<evidence type="ECO:0000313" key="2">
    <source>
        <dbReference type="EMBL" id="MBW88941.1"/>
    </source>
</evidence>
<dbReference type="EMBL" id="GGEC01008458">
    <property type="protein sequence ID" value="MBW88941.1"/>
    <property type="molecule type" value="Transcribed_RNA"/>
</dbReference>
<evidence type="ECO:0000256" key="1">
    <source>
        <dbReference type="SAM" id="Phobius"/>
    </source>
</evidence>
<proteinExistence type="predicted"/>
<sequence>MTARMWQKEKNSFFLHSLRGLSFLILIFFFISLRINQDSTMLRVKGSNFQSRGIKNH</sequence>
<name>A0A2P2J621_RHIMU</name>
<dbReference type="AlphaFoldDB" id="A0A2P2J621"/>